<dbReference type="Proteomes" id="UP001157502">
    <property type="component" value="Chromosome 1"/>
</dbReference>
<accession>A0ACC2HKA0</accession>
<reference evidence="1" key="1">
    <citation type="submission" date="2021-05" db="EMBL/GenBank/DDBJ databases">
        <authorList>
            <person name="Pan Q."/>
            <person name="Jouanno E."/>
            <person name="Zahm M."/>
            <person name="Klopp C."/>
            <person name="Cabau C."/>
            <person name="Louis A."/>
            <person name="Berthelot C."/>
            <person name="Parey E."/>
            <person name="Roest Crollius H."/>
            <person name="Montfort J."/>
            <person name="Robinson-Rechavi M."/>
            <person name="Bouchez O."/>
            <person name="Lampietro C."/>
            <person name="Lopez Roques C."/>
            <person name="Donnadieu C."/>
            <person name="Postlethwait J."/>
            <person name="Bobe J."/>
            <person name="Dillon D."/>
            <person name="Chandos A."/>
            <person name="von Hippel F."/>
            <person name="Guiguen Y."/>
        </authorList>
    </citation>
    <scope>NUCLEOTIDE SEQUENCE</scope>
    <source>
        <strain evidence="1">YG-Jan2019</strain>
    </source>
</reference>
<evidence type="ECO:0000313" key="2">
    <source>
        <dbReference type="Proteomes" id="UP001157502"/>
    </source>
</evidence>
<proteinExistence type="predicted"/>
<name>A0ACC2HKA0_DALPE</name>
<evidence type="ECO:0000313" key="1">
    <source>
        <dbReference type="EMBL" id="KAJ8016293.1"/>
    </source>
</evidence>
<gene>
    <name evidence="1" type="ORF">DPEC_G00005690</name>
</gene>
<comment type="caution">
    <text evidence="1">The sequence shown here is derived from an EMBL/GenBank/DDBJ whole genome shotgun (WGS) entry which is preliminary data.</text>
</comment>
<organism evidence="1 2">
    <name type="scientific">Dallia pectoralis</name>
    <name type="common">Alaska blackfish</name>
    <dbReference type="NCBI Taxonomy" id="75939"/>
    <lineage>
        <taxon>Eukaryota</taxon>
        <taxon>Metazoa</taxon>
        <taxon>Chordata</taxon>
        <taxon>Craniata</taxon>
        <taxon>Vertebrata</taxon>
        <taxon>Euteleostomi</taxon>
        <taxon>Actinopterygii</taxon>
        <taxon>Neopterygii</taxon>
        <taxon>Teleostei</taxon>
        <taxon>Protacanthopterygii</taxon>
        <taxon>Esociformes</taxon>
        <taxon>Umbridae</taxon>
        <taxon>Dallia</taxon>
    </lineage>
</organism>
<dbReference type="EMBL" id="CM055728">
    <property type="protein sequence ID" value="KAJ8016293.1"/>
    <property type="molecule type" value="Genomic_DNA"/>
</dbReference>
<protein>
    <submittedName>
        <fullName evidence="1">Uncharacterized protein</fullName>
    </submittedName>
</protein>
<sequence length="97" mass="10241">MGTLASAGQMGQHSPGWMMGLAQIVISSQMISSHSTVPPSHTQTRHGSGFHTSFSLYPRPSWMQPPSSSVVTEEVREGAEVGWVEKDSRGKSAGGGS</sequence>
<keyword evidence="2" id="KW-1185">Reference proteome</keyword>